<accession>A0A7S0MCA4</accession>
<evidence type="ECO:0000259" key="5">
    <source>
        <dbReference type="Pfam" id="PF00520"/>
    </source>
</evidence>
<evidence type="ECO:0000256" key="3">
    <source>
        <dbReference type="ARBA" id="ARBA00022989"/>
    </source>
</evidence>
<name>A0A7S0MCA4_9CRYP</name>
<dbReference type="Pfam" id="PF00520">
    <property type="entry name" value="Ion_trans"/>
    <property type="match status" value="1"/>
</dbReference>
<dbReference type="AlphaFoldDB" id="A0A7S0MCA4"/>
<dbReference type="Gene3D" id="1.10.287.70">
    <property type="match status" value="1"/>
</dbReference>
<dbReference type="EMBL" id="HBEZ01027057">
    <property type="protein sequence ID" value="CAD8637305.1"/>
    <property type="molecule type" value="Transcribed_RNA"/>
</dbReference>
<evidence type="ECO:0000256" key="1">
    <source>
        <dbReference type="ARBA" id="ARBA00004141"/>
    </source>
</evidence>
<sequence length="154" mass="17360">MVASSVGLRSRPSCVADSIAGVSLFADEAPDDFKEFNRAFIAMFRITAAETWVDSLPEQDQDGTINYQAATFIVSYIIIENWLLFQVSVAVLLENFVSTSTRMDEEEQVERAVEQARENELRNPMEPLLVQLLREYSDSADLSKRLSILFQAEA</sequence>
<gene>
    <name evidence="6" type="ORF">CCUR1050_LOCUS14989</name>
</gene>
<dbReference type="GO" id="GO:0016020">
    <property type="term" value="C:membrane"/>
    <property type="evidence" value="ECO:0007669"/>
    <property type="project" value="UniProtKB-SubCell"/>
</dbReference>
<dbReference type="GO" id="GO:0005216">
    <property type="term" value="F:monoatomic ion channel activity"/>
    <property type="evidence" value="ECO:0007669"/>
    <property type="project" value="InterPro"/>
</dbReference>
<keyword evidence="2" id="KW-0812">Transmembrane</keyword>
<protein>
    <recommendedName>
        <fullName evidence="5">Ion transport domain-containing protein</fullName>
    </recommendedName>
</protein>
<reference evidence="6" key="1">
    <citation type="submission" date="2021-01" db="EMBL/GenBank/DDBJ databases">
        <authorList>
            <person name="Corre E."/>
            <person name="Pelletier E."/>
            <person name="Niang G."/>
            <person name="Scheremetjew M."/>
            <person name="Finn R."/>
            <person name="Kale V."/>
            <person name="Holt S."/>
            <person name="Cochrane G."/>
            <person name="Meng A."/>
            <person name="Brown T."/>
            <person name="Cohen L."/>
        </authorList>
    </citation>
    <scope>NUCLEOTIDE SEQUENCE</scope>
    <source>
        <strain evidence="6">CCAP979/52</strain>
    </source>
</reference>
<comment type="subcellular location">
    <subcellularLocation>
        <location evidence="1">Membrane</location>
        <topology evidence="1">Multi-pass membrane protein</topology>
    </subcellularLocation>
</comment>
<keyword evidence="3" id="KW-1133">Transmembrane helix</keyword>
<organism evidence="6">
    <name type="scientific">Cryptomonas curvata</name>
    <dbReference type="NCBI Taxonomy" id="233186"/>
    <lineage>
        <taxon>Eukaryota</taxon>
        <taxon>Cryptophyceae</taxon>
        <taxon>Cryptomonadales</taxon>
        <taxon>Cryptomonadaceae</taxon>
        <taxon>Cryptomonas</taxon>
    </lineage>
</organism>
<feature type="domain" description="Ion transport" evidence="5">
    <location>
        <begin position="18"/>
        <end position="100"/>
    </location>
</feature>
<evidence type="ECO:0000256" key="2">
    <source>
        <dbReference type="ARBA" id="ARBA00022692"/>
    </source>
</evidence>
<proteinExistence type="predicted"/>
<dbReference type="InterPro" id="IPR005821">
    <property type="entry name" value="Ion_trans_dom"/>
</dbReference>
<evidence type="ECO:0000313" key="6">
    <source>
        <dbReference type="EMBL" id="CAD8637305.1"/>
    </source>
</evidence>
<keyword evidence="4" id="KW-0472">Membrane</keyword>
<evidence type="ECO:0000256" key="4">
    <source>
        <dbReference type="ARBA" id="ARBA00023136"/>
    </source>
</evidence>